<evidence type="ECO:0000256" key="1">
    <source>
        <dbReference type="SAM" id="MobiDB-lite"/>
    </source>
</evidence>
<feature type="compositionally biased region" description="Acidic residues" evidence="1">
    <location>
        <begin position="318"/>
        <end position="329"/>
    </location>
</feature>
<feature type="compositionally biased region" description="Basic and acidic residues" evidence="1">
    <location>
        <begin position="306"/>
        <end position="317"/>
    </location>
</feature>
<feature type="domain" description="Heterokaryon incompatibility" evidence="2">
    <location>
        <begin position="165"/>
        <end position="364"/>
    </location>
</feature>
<dbReference type="Pfam" id="PF06985">
    <property type="entry name" value="HET"/>
    <property type="match status" value="1"/>
</dbReference>
<organism evidence="3 4">
    <name type="scientific">Hyaloscypha bicolor E</name>
    <dbReference type="NCBI Taxonomy" id="1095630"/>
    <lineage>
        <taxon>Eukaryota</taxon>
        <taxon>Fungi</taxon>
        <taxon>Dikarya</taxon>
        <taxon>Ascomycota</taxon>
        <taxon>Pezizomycotina</taxon>
        <taxon>Leotiomycetes</taxon>
        <taxon>Helotiales</taxon>
        <taxon>Hyaloscyphaceae</taxon>
        <taxon>Hyaloscypha</taxon>
        <taxon>Hyaloscypha bicolor</taxon>
    </lineage>
</organism>
<feature type="compositionally biased region" description="Polar residues" evidence="1">
    <location>
        <begin position="292"/>
        <end position="301"/>
    </location>
</feature>
<protein>
    <submittedName>
        <fullName evidence="3">HET-domain-containing protein</fullName>
    </submittedName>
</protein>
<gene>
    <name evidence="3" type="ORF">K444DRAFT_661170</name>
</gene>
<sequence length="794" mass="90084">MFKSLIDLKDQASLLRNRPENKNGDTAEAAQDPGLLQGTLQSLNLPRKYWHDKLGSFYKDQFNPKDGFVQHVRQTVSMPKQWMLDFIDEGNPKPAPLTTQELERAAAWANFLESASDGAKADYAYQPLGSMSTLSTRLVRLLPAEDLEDIQLVIECVELDNCVSYEALSYCWGDASVKTTIRCEGGALHVTKNLKAALLYLRNRTAERLLWIDAVCINQEDLQERSQQVGIMRDIYRNASGTIVWLGEENQNSGLGIELCEKLREFFKDEGKDLKTPEMQFNYRTPWSLNHQDPFNPSYAQTDEGDFNKKARSKENEERDESENAEDSNVDLPLRMNPPNVYELLALRDLARRQWFRRTWITQELSLASKATMVCGHRSISWDTFIFGFTMTFVNGKRASGGWPEDENFIGALAQIREWVHRSESVPSVHYLHPVTLLDLLHDCRIFEATDPRDKVYGLLGIAPPDSEATSVQVDYSKSVEEVYEDLANLILSSSGNLDLLSVPQNNSQFSQRLPSWAPDWSHTASSRLDLVFPTGERAIASGPIREFAASRGSTSIPTFKGRRILIISGYFVDSITQLSEIIQPPKLDQLQKQMLGQKLDDMESVLEAEGLASMSTYFDVMMLIEDLALGSTDDSIYPTGELRTRAFWRTLCTDISPNHLESAEQAFTSWRRAMKAPRVLKKYRVDKFRDMYNYLAAVGYSVTDTVYDGDGLFLMLMRPAFYSRFAITKMGYFALVPPTTRVDDQVGLFKGGKVPLIIRQEDNQSRLVGESYVHGIMQGEAFDETKCRELELI</sequence>
<dbReference type="STRING" id="1095630.A0A2J6TJ81"/>
<dbReference type="InterPro" id="IPR052895">
    <property type="entry name" value="HetReg/Transcr_Mod"/>
</dbReference>
<dbReference type="GeneID" id="36594626"/>
<dbReference type="InterPro" id="IPR010730">
    <property type="entry name" value="HET"/>
</dbReference>
<evidence type="ECO:0000313" key="3">
    <source>
        <dbReference type="EMBL" id="PMD63079.1"/>
    </source>
</evidence>
<name>A0A2J6TJ81_9HELO</name>
<reference evidence="3 4" key="1">
    <citation type="submission" date="2016-04" db="EMBL/GenBank/DDBJ databases">
        <title>A degradative enzymes factory behind the ericoid mycorrhizal symbiosis.</title>
        <authorList>
            <consortium name="DOE Joint Genome Institute"/>
            <person name="Martino E."/>
            <person name="Morin E."/>
            <person name="Grelet G."/>
            <person name="Kuo A."/>
            <person name="Kohler A."/>
            <person name="Daghino S."/>
            <person name="Barry K."/>
            <person name="Choi C."/>
            <person name="Cichocki N."/>
            <person name="Clum A."/>
            <person name="Copeland A."/>
            <person name="Hainaut M."/>
            <person name="Haridas S."/>
            <person name="Labutti K."/>
            <person name="Lindquist E."/>
            <person name="Lipzen A."/>
            <person name="Khouja H.-R."/>
            <person name="Murat C."/>
            <person name="Ohm R."/>
            <person name="Olson A."/>
            <person name="Spatafora J."/>
            <person name="Veneault-Fourrey C."/>
            <person name="Henrissat B."/>
            <person name="Grigoriev I."/>
            <person name="Martin F."/>
            <person name="Perotto S."/>
        </authorList>
    </citation>
    <scope>NUCLEOTIDE SEQUENCE [LARGE SCALE GENOMIC DNA]</scope>
    <source>
        <strain evidence="3 4">E</strain>
    </source>
</reference>
<dbReference type="Proteomes" id="UP000235371">
    <property type="component" value="Unassembled WGS sequence"/>
</dbReference>
<evidence type="ECO:0000259" key="2">
    <source>
        <dbReference type="Pfam" id="PF06985"/>
    </source>
</evidence>
<dbReference type="PANTHER" id="PTHR24148">
    <property type="entry name" value="ANKYRIN REPEAT DOMAIN-CONTAINING PROTEIN 39 HOMOLOG-RELATED"/>
    <property type="match status" value="1"/>
</dbReference>
<dbReference type="PANTHER" id="PTHR24148:SF64">
    <property type="entry name" value="HETEROKARYON INCOMPATIBILITY DOMAIN-CONTAINING PROTEIN"/>
    <property type="match status" value="1"/>
</dbReference>
<dbReference type="OrthoDB" id="2157530at2759"/>
<feature type="region of interest" description="Disordered" evidence="1">
    <location>
        <begin position="13"/>
        <end position="35"/>
    </location>
</feature>
<accession>A0A2J6TJ81</accession>
<dbReference type="EMBL" id="KZ613782">
    <property type="protein sequence ID" value="PMD63079.1"/>
    <property type="molecule type" value="Genomic_DNA"/>
</dbReference>
<evidence type="ECO:0000313" key="4">
    <source>
        <dbReference type="Proteomes" id="UP000235371"/>
    </source>
</evidence>
<dbReference type="AlphaFoldDB" id="A0A2J6TJ81"/>
<proteinExistence type="predicted"/>
<dbReference type="Pfam" id="PF26639">
    <property type="entry name" value="Het-6_barrel"/>
    <property type="match status" value="1"/>
</dbReference>
<dbReference type="InParanoid" id="A0A2J6TJ81"/>
<keyword evidence="4" id="KW-1185">Reference proteome</keyword>
<dbReference type="RefSeq" id="XP_024739983.1">
    <property type="nucleotide sequence ID" value="XM_024886549.1"/>
</dbReference>
<feature type="region of interest" description="Disordered" evidence="1">
    <location>
        <begin position="292"/>
        <end position="332"/>
    </location>
</feature>